<reference evidence="3" key="1">
    <citation type="journal article" date="2019" name="Int. J. Syst. Evol. Microbiol.">
        <title>The Global Catalogue of Microorganisms (GCM) 10K type strain sequencing project: providing services to taxonomists for standard genome sequencing and annotation.</title>
        <authorList>
            <consortium name="The Broad Institute Genomics Platform"/>
            <consortium name="The Broad Institute Genome Sequencing Center for Infectious Disease"/>
            <person name="Wu L."/>
            <person name="Ma J."/>
        </authorList>
    </citation>
    <scope>NUCLEOTIDE SEQUENCE [LARGE SCALE GENOMIC DNA]</scope>
    <source>
        <strain evidence="3">JCM 4524</strain>
    </source>
</reference>
<evidence type="ECO:0000313" key="2">
    <source>
        <dbReference type="EMBL" id="GAA2662009.1"/>
    </source>
</evidence>
<dbReference type="RefSeq" id="WP_344396438.1">
    <property type="nucleotide sequence ID" value="NZ_BAAASJ010000120.1"/>
</dbReference>
<comment type="caution">
    <text evidence="2">The sequence shown here is derived from an EMBL/GenBank/DDBJ whole genome shotgun (WGS) entry which is preliminary data.</text>
</comment>
<proteinExistence type="predicted"/>
<evidence type="ECO:0000313" key="3">
    <source>
        <dbReference type="Proteomes" id="UP001500151"/>
    </source>
</evidence>
<dbReference type="Proteomes" id="UP001500151">
    <property type="component" value="Unassembled WGS sequence"/>
</dbReference>
<name>A0ABP6ECZ9_9ACTN</name>
<protein>
    <recommendedName>
        <fullName evidence="1">D-inositol 3-phosphate glycosyltransferase</fullName>
    </recommendedName>
</protein>
<dbReference type="Pfam" id="PF13692">
    <property type="entry name" value="Glyco_trans_1_4"/>
    <property type="match status" value="1"/>
</dbReference>
<sequence length="310" mass="33203">MSAAEGNAPLIWAHYLFPYGAAGLMAAGLLRGCGVPVRLWLNPAGSDIWEIGPQLRELATGLLRDPGVDRIVTYSPSFAAELSDQYGVNRSIDVLKPCLSGRYRPLSALDRTAARRRLGLPADAFLISMHSNMRPVKAPEDVLCVARRVAGLLDSRNVVLLLAGPAPSIPWDLSPLDIRLLGLLRDVTEVLQVSDAELNLSRHDSFNLSLAEAMACGVPVVTTDVVGIAPDIQACDAGATVPLEPPVPRDPRRCYRAAVDALCRFASREEERSAAGRRAGEHATAAFSGAAHWTRLRSLLSAEFAGASQP</sequence>
<dbReference type="Gene3D" id="3.40.50.2000">
    <property type="entry name" value="Glycogen Phosphorylase B"/>
    <property type="match status" value="2"/>
</dbReference>
<dbReference type="EMBL" id="BAAASJ010000120">
    <property type="protein sequence ID" value="GAA2662009.1"/>
    <property type="molecule type" value="Genomic_DNA"/>
</dbReference>
<organism evidence="2 3">
    <name type="scientific">Streptomyces vastus</name>
    <dbReference type="NCBI Taxonomy" id="285451"/>
    <lineage>
        <taxon>Bacteria</taxon>
        <taxon>Bacillati</taxon>
        <taxon>Actinomycetota</taxon>
        <taxon>Actinomycetes</taxon>
        <taxon>Kitasatosporales</taxon>
        <taxon>Streptomycetaceae</taxon>
        <taxon>Streptomyces</taxon>
    </lineage>
</organism>
<dbReference type="SUPFAM" id="SSF53756">
    <property type="entry name" value="UDP-Glycosyltransferase/glycogen phosphorylase"/>
    <property type="match status" value="1"/>
</dbReference>
<gene>
    <name evidence="2" type="ORF">GCM10010307_80730</name>
</gene>
<keyword evidence="3" id="KW-1185">Reference proteome</keyword>
<dbReference type="PANTHER" id="PTHR12526">
    <property type="entry name" value="GLYCOSYLTRANSFERASE"/>
    <property type="match status" value="1"/>
</dbReference>
<evidence type="ECO:0000256" key="1">
    <source>
        <dbReference type="ARBA" id="ARBA00021292"/>
    </source>
</evidence>
<accession>A0ABP6ECZ9</accession>